<evidence type="ECO:0000313" key="1">
    <source>
        <dbReference type="EMBL" id="JAV85172.1"/>
    </source>
</evidence>
<dbReference type="EMBL" id="GEZM01030896">
    <property type="protein sequence ID" value="JAV85206.1"/>
    <property type="molecule type" value="Transcribed_RNA"/>
</dbReference>
<proteinExistence type="predicted"/>
<protein>
    <submittedName>
        <fullName evidence="1">Uncharacterized protein</fullName>
    </submittedName>
</protein>
<dbReference type="EMBL" id="GEZM01030905">
    <property type="protein sequence ID" value="JAV85187.1"/>
    <property type="molecule type" value="Transcribed_RNA"/>
</dbReference>
<dbReference type="EMBL" id="GEZM01030879">
    <property type="protein sequence ID" value="JAV85252.1"/>
    <property type="molecule type" value="Transcribed_RNA"/>
</dbReference>
<dbReference type="PANTHER" id="PTHR43651:SF3">
    <property type="entry name" value="1,4-ALPHA-GLUCAN-BRANCHING ENZYME"/>
    <property type="match status" value="1"/>
</dbReference>
<dbReference type="EMBL" id="GEZM01030908">
    <property type="protein sequence ID" value="JAV85180.1"/>
    <property type="molecule type" value="Transcribed_RNA"/>
</dbReference>
<dbReference type="EMBL" id="GEZM01030909">
    <property type="protein sequence ID" value="JAV85176.1"/>
    <property type="molecule type" value="Transcribed_RNA"/>
</dbReference>
<dbReference type="AlphaFoldDB" id="A0A1Y1MH90"/>
<dbReference type="GO" id="GO:0003844">
    <property type="term" value="F:1,4-alpha-glucan branching enzyme activity"/>
    <property type="evidence" value="ECO:0007669"/>
    <property type="project" value="TreeGrafter"/>
</dbReference>
<organism evidence="1">
    <name type="scientific">Photinus pyralis</name>
    <name type="common">Common eastern firefly</name>
    <name type="synonym">Lampyris pyralis</name>
    <dbReference type="NCBI Taxonomy" id="7054"/>
    <lineage>
        <taxon>Eukaryota</taxon>
        <taxon>Metazoa</taxon>
        <taxon>Ecdysozoa</taxon>
        <taxon>Arthropoda</taxon>
        <taxon>Hexapoda</taxon>
        <taxon>Insecta</taxon>
        <taxon>Pterygota</taxon>
        <taxon>Neoptera</taxon>
        <taxon>Endopterygota</taxon>
        <taxon>Coleoptera</taxon>
        <taxon>Polyphaga</taxon>
        <taxon>Elateriformia</taxon>
        <taxon>Elateroidea</taxon>
        <taxon>Lampyridae</taxon>
        <taxon>Lampyrinae</taxon>
        <taxon>Photinus</taxon>
    </lineage>
</organism>
<dbReference type="GO" id="GO:0005737">
    <property type="term" value="C:cytoplasm"/>
    <property type="evidence" value="ECO:0007669"/>
    <property type="project" value="TreeGrafter"/>
</dbReference>
<dbReference type="InterPro" id="IPR013783">
    <property type="entry name" value="Ig-like_fold"/>
</dbReference>
<dbReference type="EMBL" id="GEZM01030895">
    <property type="protein sequence ID" value="JAV85210.1"/>
    <property type="molecule type" value="Transcribed_RNA"/>
</dbReference>
<dbReference type="PANTHER" id="PTHR43651">
    <property type="entry name" value="1,4-ALPHA-GLUCAN-BRANCHING ENZYME"/>
    <property type="match status" value="1"/>
</dbReference>
<accession>A0A1Y1MH90</accession>
<dbReference type="EMBL" id="GEZM01030894">
    <property type="protein sequence ID" value="JAV85215.1"/>
    <property type="molecule type" value="Transcribed_RNA"/>
</dbReference>
<sequence>MGGKYSTLDPMQVDVPKLNEMLERDPYLRPYEREFRRRYACFKDAIDKINESGGGIGEFTQAYKSFGVNVQPDNSVVCREWAPGARQLFLAGEFSKEFRPPSRFNLCDNSYCR</sequence>
<dbReference type="EMBL" id="GEZM01030910">
    <property type="protein sequence ID" value="JAV85172.1"/>
    <property type="molecule type" value="Transcribed_RNA"/>
</dbReference>
<dbReference type="EMBL" id="GEZM01030886">
    <property type="protein sequence ID" value="JAV85235.1"/>
    <property type="molecule type" value="Transcribed_RNA"/>
</dbReference>
<name>A0A1Y1MH90_PHOPY</name>
<dbReference type="EMBL" id="GEZM01030883">
    <property type="protein sequence ID" value="JAV85241.1"/>
    <property type="molecule type" value="Transcribed_RNA"/>
</dbReference>
<dbReference type="GO" id="GO:0005978">
    <property type="term" value="P:glycogen biosynthetic process"/>
    <property type="evidence" value="ECO:0007669"/>
    <property type="project" value="TreeGrafter"/>
</dbReference>
<dbReference type="Gene3D" id="3.20.20.80">
    <property type="entry name" value="Glycosidases"/>
    <property type="match status" value="1"/>
</dbReference>
<reference evidence="1" key="1">
    <citation type="journal article" date="2016" name="Sci. Rep.">
        <title>Molecular characterization of firefly nuptial gifts: a multi-omics approach sheds light on postcopulatory sexual selection.</title>
        <authorList>
            <person name="Al-Wathiqui N."/>
            <person name="Fallon T.R."/>
            <person name="South A."/>
            <person name="Weng J.K."/>
            <person name="Lewis S.M."/>
        </authorList>
    </citation>
    <scope>NUCLEOTIDE SEQUENCE</scope>
</reference>
<dbReference type="Gene3D" id="2.60.40.10">
    <property type="entry name" value="Immunoglobulins"/>
    <property type="match status" value="1"/>
</dbReference>